<evidence type="ECO:0000256" key="3">
    <source>
        <dbReference type="ARBA" id="ARBA00022692"/>
    </source>
</evidence>
<feature type="transmembrane region" description="Helical" evidence="6">
    <location>
        <begin position="188"/>
        <end position="209"/>
    </location>
</feature>
<evidence type="ECO:0000256" key="5">
    <source>
        <dbReference type="ARBA" id="ARBA00023136"/>
    </source>
</evidence>
<comment type="subcellular location">
    <subcellularLocation>
        <location evidence="1">Cell membrane</location>
        <topology evidence="1">Multi-pass membrane protein</topology>
    </subcellularLocation>
</comment>
<proteinExistence type="predicted"/>
<keyword evidence="8" id="KW-1185">Reference proteome</keyword>
<accession>A0A8J2JPU3</accession>
<dbReference type="InterPro" id="IPR013604">
    <property type="entry name" value="7TM_chemorcpt"/>
</dbReference>
<feature type="transmembrane region" description="Helical" evidence="6">
    <location>
        <begin position="76"/>
        <end position="95"/>
    </location>
</feature>
<evidence type="ECO:0000313" key="8">
    <source>
        <dbReference type="Proteomes" id="UP000708208"/>
    </source>
</evidence>
<comment type="caution">
    <text evidence="7">The sequence shown here is derived from an EMBL/GenBank/DDBJ whole genome shotgun (WGS) entry which is preliminary data.</text>
</comment>
<evidence type="ECO:0000256" key="6">
    <source>
        <dbReference type="SAM" id="Phobius"/>
    </source>
</evidence>
<protein>
    <submittedName>
        <fullName evidence="7">Uncharacterized protein</fullName>
    </submittedName>
</protein>
<feature type="non-terminal residue" evidence="7">
    <location>
        <position position="1"/>
    </location>
</feature>
<dbReference type="AlphaFoldDB" id="A0A8J2JPU3"/>
<dbReference type="Proteomes" id="UP000708208">
    <property type="component" value="Unassembled WGS sequence"/>
</dbReference>
<dbReference type="GO" id="GO:0050909">
    <property type="term" value="P:sensory perception of taste"/>
    <property type="evidence" value="ECO:0007669"/>
    <property type="project" value="InterPro"/>
</dbReference>
<dbReference type="OrthoDB" id="6366728at2759"/>
<organism evidence="7 8">
    <name type="scientific">Allacma fusca</name>
    <dbReference type="NCBI Taxonomy" id="39272"/>
    <lineage>
        <taxon>Eukaryota</taxon>
        <taxon>Metazoa</taxon>
        <taxon>Ecdysozoa</taxon>
        <taxon>Arthropoda</taxon>
        <taxon>Hexapoda</taxon>
        <taxon>Collembola</taxon>
        <taxon>Symphypleona</taxon>
        <taxon>Sminthuridae</taxon>
        <taxon>Allacma</taxon>
    </lineage>
</organism>
<feature type="transmembrane region" description="Helical" evidence="6">
    <location>
        <begin position="115"/>
        <end position="135"/>
    </location>
</feature>
<evidence type="ECO:0000313" key="7">
    <source>
        <dbReference type="EMBL" id="CAG7724762.1"/>
    </source>
</evidence>
<evidence type="ECO:0000256" key="1">
    <source>
        <dbReference type="ARBA" id="ARBA00004651"/>
    </source>
</evidence>
<evidence type="ECO:0000256" key="2">
    <source>
        <dbReference type="ARBA" id="ARBA00022475"/>
    </source>
</evidence>
<name>A0A8J2JPU3_9HEXA</name>
<dbReference type="GO" id="GO:0005886">
    <property type="term" value="C:plasma membrane"/>
    <property type="evidence" value="ECO:0007669"/>
    <property type="project" value="UniProtKB-SubCell"/>
</dbReference>
<keyword evidence="2" id="KW-1003">Cell membrane</keyword>
<keyword evidence="4 6" id="KW-1133">Transmembrane helix</keyword>
<dbReference type="Pfam" id="PF08395">
    <property type="entry name" value="7tm_7"/>
    <property type="match status" value="1"/>
</dbReference>
<dbReference type="EMBL" id="CAJVCH010113456">
    <property type="protein sequence ID" value="CAG7724762.1"/>
    <property type="molecule type" value="Genomic_DNA"/>
</dbReference>
<sequence>FIFMEKLWTIKTGREREVSLKQVMPIGTFHATRSTKNPAWIADLDNVTKYRSDLHRLSEKFTLIQRAFDDFNRVEGFSFFMMISHSAISIIHKLYGAVSLEFTILINNSDPLRFLFKTLISIFTVAILSHFGECISRRMKQWKEQLKSIMLMELVCDKSHDLTNTLTASVIKWQWDLHPLKLFKVNHALLPALAGTIVTYVIVVVQLKFSETKNQGNSFNKTS</sequence>
<reference evidence="7" key="1">
    <citation type="submission" date="2021-06" db="EMBL/GenBank/DDBJ databases">
        <authorList>
            <person name="Hodson N. C."/>
            <person name="Mongue J. A."/>
            <person name="Jaron S. K."/>
        </authorList>
    </citation>
    <scope>NUCLEOTIDE SEQUENCE</scope>
</reference>
<gene>
    <name evidence="7" type="ORF">AFUS01_LOCUS13762</name>
</gene>
<evidence type="ECO:0000256" key="4">
    <source>
        <dbReference type="ARBA" id="ARBA00022989"/>
    </source>
</evidence>
<keyword evidence="5 6" id="KW-0472">Membrane</keyword>
<keyword evidence="3 6" id="KW-0812">Transmembrane</keyword>